<evidence type="ECO:0000259" key="2">
    <source>
        <dbReference type="PROSITE" id="PS50053"/>
    </source>
</evidence>
<dbReference type="SUPFAM" id="SSF54236">
    <property type="entry name" value="Ubiquitin-like"/>
    <property type="match status" value="1"/>
</dbReference>
<dbReference type="Proteomes" id="UP001642484">
    <property type="component" value="Unassembled WGS sequence"/>
</dbReference>
<proteinExistence type="predicted"/>
<dbReference type="EMBL" id="CAXAMN010003936">
    <property type="protein sequence ID" value="CAK9006972.1"/>
    <property type="molecule type" value="Genomic_DNA"/>
</dbReference>
<dbReference type="InterPro" id="IPR000626">
    <property type="entry name" value="Ubiquitin-like_dom"/>
</dbReference>
<dbReference type="InterPro" id="IPR025197">
    <property type="entry name" value="DUF4116"/>
</dbReference>
<evidence type="ECO:0000313" key="3">
    <source>
        <dbReference type="EMBL" id="CAK9006972.1"/>
    </source>
</evidence>
<dbReference type="Gene3D" id="3.10.20.90">
    <property type="entry name" value="Phosphatidylinositol 3-kinase Catalytic Subunit, Chain A, domain 1"/>
    <property type="match status" value="1"/>
</dbReference>
<gene>
    <name evidence="3" type="ORF">CCMP2556_LOCUS8644</name>
</gene>
<feature type="domain" description="Ubiquitin-like" evidence="2">
    <location>
        <begin position="24"/>
        <end position="84"/>
    </location>
</feature>
<evidence type="ECO:0000256" key="1">
    <source>
        <dbReference type="SAM" id="SignalP"/>
    </source>
</evidence>
<feature type="signal peptide" evidence="1">
    <location>
        <begin position="1"/>
        <end position="18"/>
    </location>
</feature>
<dbReference type="PROSITE" id="PS50053">
    <property type="entry name" value="UBIQUITIN_2"/>
    <property type="match status" value="1"/>
</dbReference>
<organism evidence="3 4">
    <name type="scientific">Durusdinium trenchii</name>
    <dbReference type="NCBI Taxonomy" id="1381693"/>
    <lineage>
        <taxon>Eukaryota</taxon>
        <taxon>Sar</taxon>
        <taxon>Alveolata</taxon>
        <taxon>Dinophyceae</taxon>
        <taxon>Suessiales</taxon>
        <taxon>Symbiodiniaceae</taxon>
        <taxon>Durusdinium</taxon>
    </lineage>
</organism>
<dbReference type="CDD" id="cd17039">
    <property type="entry name" value="Ubl_ubiquitin_like"/>
    <property type="match status" value="1"/>
</dbReference>
<name>A0ABP0IY13_9DINO</name>
<accession>A0ABP0IY13</accession>
<reference evidence="3 4" key="1">
    <citation type="submission" date="2024-02" db="EMBL/GenBank/DDBJ databases">
        <authorList>
            <person name="Chen Y."/>
            <person name="Shah S."/>
            <person name="Dougan E. K."/>
            <person name="Thang M."/>
            <person name="Chan C."/>
        </authorList>
    </citation>
    <scope>NUCLEOTIDE SEQUENCE [LARGE SCALE GENOMIC DNA]</scope>
</reference>
<protein>
    <recommendedName>
        <fullName evidence="2">Ubiquitin-like domain-containing protein</fullName>
    </recommendedName>
</protein>
<dbReference type="InterPro" id="IPR029071">
    <property type="entry name" value="Ubiquitin-like_domsf"/>
</dbReference>
<dbReference type="Pfam" id="PF13475">
    <property type="entry name" value="DUF4116"/>
    <property type="match status" value="2"/>
</dbReference>
<keyword evidence="4" id="KW-1185">Reference proteome</keyword>
<feature type="chain" id="PRO_5046256719" description="Ubiquitin-like domain-containing protein" evidence="1">
    <location>
        <begin position="19"/>
        <end position="414"/>
    </location>
</feature>
<comment type="caution">
    <text evidence="3">The sequence shown here is derived from an EMBL/GenBank/DDBJ whole genome shotgun (WGS) entry which is preliminary data.</text>
</comment>
<evidence type="ECO:0000313" key="4">
    <source>
        <dbReference type="Proteomes" id="UP001642484"/>
    </source>
</evidence>
<dbReference type="SMART" id="SM00213">
    <property type="entry name" value="UBQ"/>
    <property type="match status" value="1"/>
</dbReference>
<sequence length="414" mass="45536">MLLSLLSCALFRLQGSSAEGMEKLQVTVDGLSGPMAHFSAAAGWSLQELREAIHVATSIPPSQQRLLHGCRSLDDERMSLGSLGEEHISLTLVLRTLDQAKVLEAVASGEPLKPILEAAAPEVRSDKAVMMAVVQRDGLLLRLADEMLKADEDLAFAAARQNRVALRFAAEALRSNRDFMGRVLQQQGRALQFASHDLRRDPALVLLASEEDCFALSFADPALLAEKSFLQKLMDRQRPSHASQALQFAAPALQRDQDLQRLSAAARVEELCPSLPLPERHPAMSRLERQHRVKVLQDYLHHQPHQCRVLRFQVAQAVKSAVEAEKTLYEAAYRSGLAANAAMQAALNPALAFPPYQGEPFLASADHVSTKDVEAGEPEKGLPVCHMTCHHLGGEWTRDASWPFTEKATAFLML</sequence>
<keyword evidence="1" id="KW-0732">Signal</keyword>